<evidence type="ECO:0000259" key="2">
    <source>
        <dbReference type="PROSITE" id="PS51471"/>
    </source>
</evidence>
<evidence type="ECO:0000256" key="1">
    <source>
        <dbReference type="RuleBase" id="RU003682"/>
    </source>
</evidence>
<dbReference type="Gene3D" id="2.60.120.620">
    <property type="entry name" value="q2cbj1_9rhob like domain"/>
    <property type="match status" value="1"/>
</dbReference>
<keyword evidence="1" id="KW-0560">Oxidoreductase</keyword>
<organism evidence="3 4">
    <name type="scientific">Pelagomonas calceolata</name>
    <dbReference type="NCBI Taxonomy" id="35677"/>
    <lineage>
        <taxon>Eukaryota</taxon>
        <taxon>Sar</taxon>
        <taxon>Stramenopiles</taxon>
        <taxon>Ochrophyta</taxon>
        <taxon>Pelagophyceae</taxon>
        <taxon>Pelagomonadales</taxon>
        <taxon>Pelagomonadaceae</taxon>
        <taxon>Pelagomonas</taxon>
    </lineage>
</organism>
<name>A0A8J2SWL2_9STRA</name>
<reference evidence="3" key="1">
    <citation type="submission" date="2021-11" db="EMBL/GenBank/DDBJ databases">
        <authorList>
            <consortium name="Genoscope - CEA"/>
            <person name="William W."/>
        </authorList>
    </citation>
    <scope>NUCLEOTIDE SEQUENCE</scope>
</reference>
<keyword evidence="1" id="KW-0479">Metal-binding</keyword>
<dbReference type="InterPro" id="IPR005123">
    <property type="entry name" value="Oxoglu/Fe-dep_dioxygenase_dom"/>
</dbReference>
<dbReference type="PROSITE" id="PS51471">
    <property type="entry name" value="FE2OG_OXY"/>
    <property type="match status" value="1"/>
</dbReference>
<dbReference type="EMBL" id="CAKKNE010000005">
    <property type="protein sequence ID" value="CAH0377896.1"/>
    <property type="molecule type" value="Genomic_DNA"/>
</dbReference>
<protein>
    <recommendedName>
        <fullName evidence="2">Fe2OG dioxygenase domain-containing protein</fullName>
    </recommendedName>
</protein>
<proteinExistence type="inferred from homology"/>
<keyword evidence="1" id="KW-0408">Iron</keyword>
<sequence>MADSDLPPSRISAADAQATPVVRLPAFLSSEEIVEIDAFHAAQSHACGRLAKASCAVTGAALWTTTYLSTDRRFNARFPGLLARMLAAARAADRAHFGDYASRVDVVPRVVEYHTVTPGGALKHEQHYDSGSIYTFDVMLARPGDDFDGGEFVAPDAGDEEPFFVNSGDAIVFCSHRHHSVRPVTRGTRRVLVVEFWEGEERACGHRCERASGPCRVRPLRAMVEESLGEMSEDDRAAAERFLRGRTVLS</sequence>
<feature type="domain" description="Fe2OG dioxygenase" evidence="2">
    <location>
        <begin position="103"/>
        <end position="199"/>
    </location>
</feature>
<evidence type="ECO:0000313" key="4">
    <source>
        <dbReference type="Proteomes" id="UP000789595"/>
    </source>
</evidence>
<comment type="caution">
    <text evidence="3">The sequence shown here is derived from an EMBL/GenBank/DDBJ whole genome shotgun (WGS) entry which is preliminary data.</text>
</comment>
<keyword evidence="4" id="KW-1185">Reference proteome</keyword>
<gene>
    <name evidence="3" type="ORF">PECAL_5P24180</name>
</gene>
<dbReference type="GO" id="GO:0016491">
    <property type="term" value="F:oxidoreductase activity"/>
    <property type="evidence" value="ECO:0007669"/>
    <property type="project" value="UniProtKB-KW"/>
</dbReference>
<dbReference type="Proteomes" id="UP000789595">
    <property type="component" value="Unassembled WGS sequence"/>
</dbReference>
<dbReference type="OrthoDB" id="193947at2759"/>
<dbReference type="GO" id="GO:0046872">
    <property type="term" value="F:metal ion binding"/>
    <property type="evidence" value="ECO:0007669"/>
    <property type="project" value="UniProtKB-KW"/>
</dbReference>
<accession>A0A8J2SWL2</accession>
<evidence type="ECO:0000313" key="3">
    <source>
        <dbReference type="EMBL" id="CAH0377896.1"/>
    </source>
</evidence>
<comment type="similarity">
    <text evidence="1">Belongs to the iron/ascorbate-dependent oxidoreductase family.</text>
</comment>
<dbReference type="AlphaFoldDB" id="A0A8J2SWL2"/>